<feature type="region of interest" description="Disordered" evidence="4">
    <location>
        <begin position="164"/>
        <end position="186"/>
    </location>
</feature>
<dbReference type="InterPro" id="IPR013196">
    <property type="entry name" value="HTH_11"/>
</dbReference>
<dbReference type="RefSeq" id="WP_114125761.1">
    <property type="nucleotide sequence ID" value="NZ_QOUI01000003.1"/>
</dbReference>
<evidence type="ECO:0000256" key="1">
    <source>
        <dbReference type="ARBA" id="ARBA00023015"/>
    </source>
</evidence>
<dbReference type="GO" id="GO:0003677">
    <property type="term" value="F:DNA binding"/>
    <property type="evidence" value="ECO:0007669"/>
    <property type="project" value="UniProtKB-KW"/>
</dbReference>
<evidence type="ECO:0000313" key="6">
    <source>
        <dbReference type="EMBL" id="RCK70219.1"/>
    </source>
</evidence>
<keyword evidence="2" id="KW-0238">DNA-binding</keyword>
<dbReference type="Proteomes" id="UP000252770">
    <property type="component" value="Unassembled WGS sequence"/>
</dbReference>
<dbReference type="InterPro" id="IPR051534">
    <property type="entry name" value="CBASS_pafABC_assoc_protein"/>
</dbReference>
<sequence>MPTSSSAQTSGRLLTLLSLLQARRDWSGPALSERLGVSDRTLRRDVDRLRELGYPVRALMGPAGGYRLDAGSQLPPLLLDDEQAVAVAVALRAAVGTGAEVAEGAARALTTLRQVLPARLRQRVDALDFTAVVPGDRAGAAVDPGVVLAITAAIRAREELRFDYEPGTDAAPEGRASSGPPPRRVQPHHVVVRAGRWYLVGWSAEREDWRVYRVDRIRPRTPNGPRFTPRELPGGDVGAFLDARFRGAADGSTGWPCRGTVVLHRPASEVGPFVGEGTVEPLGAERCRVALGSWSWAGLAATLARFDADVDVLGPPELRQAFADLAARAARAARAAGG</sequence>
<dbReference type="InterPro" id="IPR018356">
    <property type="entry name" value="Tscrpt_reg_HTH_DeoR_CS"/>
</dbReference>
<dbReference type="InterPro" id="IPR001034">
    <property type="entry name" value="DeoR_HTH"/>
</dbReference>
<accession>A0A367YXH3</accession>
<proteinExistence type="predicted"/>
<dbReference type="Gene3D" id="1.10.10.10">
    <property type="entry name" value="Winged helix-like DNA-binding domain superfamily/Winged helix DNA-binding domain"/>
    <property type="match status" value="1"/>
</dbReference>
<dbReference type="InterPro" id="IPR028349">
    <property type="entry name" value="PafC-like"/>
</dbReference>
<dbReference type="PROSITE" id="PS00894">
    <property type="entry name" value="HTH_DEOR_1"/>
    <property type="match status" value="1"/>
</dbReference>
<reference evidence="6 7" key="1">
    <citation type="submission" date="2018-07" db="EMBL/GenBank/DDBJ databases">
        <title>Desertimonas flava gen. nov. sp. nov.</title>
        <authorList>
            <person name="Liu S."/>
        </authorList>
    </citation>
    <scope>NUCLEOTIDE SEQUENCE [LARGE SCALE GENOMIC DNA]</scope>
    <source>
        <strain evidence="6 7">16Sb5-5</strain>
    </source>
</reference>
<dbReference type="GO" id="GO:0003700">
    <property type="term" value="F:DNA-binding transcription factor activity"/>
    <property type="evidence" value="ECO:0007669"/>
    <property type="project" value="InterPro"/>
</dbReference>
<dbReference type="InterPro" id="IPR026881">
    <property type="entry name" value="WYL_dom"/>
</dbReference>
<organism evidence="6 7">
    <name type="scientific">Desertihabitans brevis</name>
    <dbReference type="NCBI Taxonomy" id="2268447"/>
    <lineage>
        <taxon>Bacteria</taxon>
        <taxon>Bacillati</taxon>
        <taxon>Actinomycetota</taxon>
        <taxon>Actinomycetes</taxon>
        <taxon>Propionibacteriales</taxon>
        <taxon>Propionibacteriaceae</taxon>
        <taxon>Desertihabitans</taxon>
    </lineage>
</organism>
<name>A0A367YXH3_9ACTN</name>
<dbReference type="PANTHER" id="PTHR34580:SF3">
    <property type="entry name" value="PROTEIN PAFB"/>
    <property type="match status" value="1"/>
</dbReference>
<dbReference type="PROSITE" id="PS51000">
    <property type="entry name" value="HTH_DEOR_2"/>
    <property type="match status" value="1"/>
</dbReference>
<dbReference type="InterPro" id="IPR057727">
    <property type="entry name" value="WCX_dom"/>
</dbReference>
<dbReference type="InterPro" id="IPR036388">
    <property type="entry name" value="WH-like_DNA-bd_sf"/>
</dbReference>
<keyword evidence="3" id="KW-0804">Transcription</keyword>
<evidence type="ECO:0000256" key="4">
    <source>
        <dbReference type="SAM" id="MobiDB-lite"/>
    </source>
</evidence>
<dbReference type="EMBL" id="QOUI01000003">
    <property type="protein sequence ID" value="RCK70219.1"/>
    <property type="molecule type" value="Genomic_DNA"/>
</dbReference>
<gene>
    <name evidence="6" type="ORF">DT076_05980</name>
</gene>
<evidence type="ECO:0000259" key="5">
    <source>
        <dbReference type="PROSITE" id="PS51000"/>
    </source>
</evidence>
<dbReference type="InterPro" id="IPR036390">
    <property type="entry name" value="WH_DNA-bd_sf"/>
</dbReference>
<feature type="domain" description="HTH deoR-type" evidence="5">
    <location>
        <begin position="9"/>
        <end position="64"/>
    </location>
</feature>
<protein>
    <submittedName>
        <fullName evidence="6">WYL domain-containing protein</fullName>
    </submittedName>
</protein>
<dbReference type="SUPFAM" id="SSF46785">
    <property type="entry name" value="Winged helix' DNA-binding domain"/>
    <property type="match status" value="1"/>
</dbReference>
<keyword evidence="7" id="KW-1185">Reference proteome</keyword>
<evidence type="ECO:0000256" key="2">
    <source>
        <dbReference type="ARBA" id="ARBA00023125"/>
    </source>
</evidence>
<keyword evidence="1" id="KW-0805">Transcription regulation</keyword>
<comment type="caution">
    <text evidence="6">The sequence shown here is derived from an EMBL/GenBank/DDBJ whole genome shotgun (WGS) entry which is preliminary data.</text>
</comment>
<dbReference type="PANTHER" id="PTHR34580">
    <property type="match status" value="1"/>
</dbReference>
<dbReference type="Pfam" id="PF25583">
    <property type="entry name" value="WCX"/>
    <property type="match status" value="1"/>
</dbReference>
<evidence type="ECO:0000256" key="3">
    <source>
        <dbReference type="ARBA" id="ARBA00023163"/>
    </source>
</evidence>
<dbReference type="PIRSF" id="PIRSF016838">
    <property type="entry name" value="PafC"/>
    <property type="match status" value="1"/>
</dbReference>
<dbReference type="AlphaFoldDB" id="A0A367YXH3"/>
<dbReference type="Pfam" id="PF13280">
    <property type="entry name" value="WYL"/>
    <property type="match status" value="1"/>
</dbReference>
<dbReference type="Pfam" id="PF08279">
    <property type="entry name" value="HTH_11"/>
    <property type="match status" value="1"/>
</dbReference>
<dbReference type="PROSITE" id="PS52050">
    <property type="entry name" value="WYL"/>
    <property type="match status" value="1"/>
</dbReference>
<evidence type="ECO:0000313" key="7">
    <source>
        <dbReference type="Proteomes" id="UP000252770"/>
    </source>
</evidence>